<dbReference type="SUPFAM" id="SSF90229">
    <property type="entry name" value="CCCH zinc finger"/>
    <property type="match status" value="1"/>
</dbReference>
<feature type="domain" description="C3H1-type" evidence="8">
    <location>
        <begin position="116"/>
        <end position="143"/>
    </location>
</feature>
<protein>
    <recommendedName>
        <fullName evidence="8">C3H1-type domain-containing protein</fullName>
    </recommendedName>
</protein>
<dbReference type="OrthoDB" id="410307at2759"/>
<evidence type="ECO:0000256" key="6">
    <source>
        <dbReference type="PROSITE-ProRule" id="PRU00723"/>
    </source>
</evidence>
<keyword evidence="5" id="KW-0238">DNA-binding</keyword>
<keyword evidence="1 6" id="KW-0479">Metal-binding</keyword>
<dbReference type="Pfam" id="PF25512">
    <property type="entry name" value="zf-CCCH_AtC3H23"/>
    <property type="match status" value="1"/>
</dbReference>
<dbReference type="InterPro" id="IPR000571">
    <property type="entry name" value="Znf_CCCH"/>
</dbReference>
<dbReference type="GO" id="GO:0003677">
    <property type="term" value="F:DNA binding"/>
    <property type="evidence" value="ECO:0007669"/>
    <property type="project" value="UniProtKB-KW"/>
</dbReference>
<keyword evidence="2" id="KW-0677">Repeat</keyword>
<feature type="zinc finger region" description="C3H1-type" evidence="6">
    <location>
        <begin position="116"/>
        <end position="143"/>
    </location>
</feature>
<evidence type="ECO:0000256" key="7">
    <source>
        <dbReference type="SAM" id="MobiDB-lite"/>
    </source>
</evidence>
<dbReference type="SMART" id="SM00356">
    <property type="entry name" value="ZnF_C3H1"/>
    <property type="match status" value="2"/>
</dbReference>
<evidence type="ECO:0000313" key="9">
    <source>
        <dbReference type="EMBL" id="KAJ8444835.1"/>
    </source>
</evidence>
<dbReference type="Gene3D" id="3.30.1370.210">
    <property type="match status" value="1"/>
</dbReference>
<name>A0A9Q1KKX4_9CARY</name>
<evidence type="ECO:0000256" key="1">
    <source>
        <dbReference type="ARBA" id="ARBA00022723"/>
    </source>
</evidence>
<comment type="caution">
    <text evidence="9">The sequence shown here is derived from an EMBL/GenBank/DDBJ whole genome shotgun (WGS) entry which is preliminary data.</text>
</comment>
<evidence type="ECO:0000256" key="3">
    <source>
        <dbReference type="ARBA" id="ARBA00022771"/>
    </source>
</evidence>
<evidence type="ECO:0000256" key="4">
    <source>
        <dbReference type="ARBA" id="ARBA00022833"/>
    </source>
</evidence>
<evidence type="ECO:0000256" key="2">
    <source>
        <dbReference type="ARBA" id="ARBA00022737"/>
    </source>
</evidence>
<feature type="compositionally biased region" description="Basic and acidic residues" evidence="7">
    <location>
        <begin position="187"/>
        <end position="198"/>
    </location>
</feature>
<dbReference type="InterPro" id="IPR057444">
    <property type="entry name" value="Znf-CCCH_AtC3H23-like"/>
</dbReference>
<feature type="region of interest" description="Disordered" evidence="7">
    <location>
        <begin position="244"/>
        <end position="264"/>
    </location>
</feature>
<sequence>MGSVCMEHNHHISPRKVLTRRGSLSAEYLSAQSPSKLLQAEAALMHKFLPYNGDSGSDRYDPDSDSDSDPYSSDPFRMYEFKIRKCTRSRSHDWTDCPFSHPGEKARRRDPRKYHYSGTVCPEYRRAGSCSKGDECEFAHGVFECWLHPARYRTEACKDGKNCKRKVCFFAHSPRELRVLPPLEDGEERKGSKGERGCHGSQHCCRHCCALSPTSTLMGVAHFSPPMSPSGLSPPRSPMRALGLSGFSPMSQYSDPHSASRSTGAKRLNYEDMVIAELLGSLEGMNISDAVAGLKTGGPNKAPGLWVDVGYENTVADNDHQRQFNVSRSTPINSPALPRRNYNNFNDNSTDSASYYGTVAGDSKAINDSGLPGPDLGWVNELLM</sequence>
<evidence type="ECO:0000256" key="5">
    <source>
        <dbReference type="ARBA" id="ARBA00023125"/>
    </source>
</evidence>
<feature type="compositionally biased region" description="Polar residues" evidence="7">
    <location>
        <begin position="248"/>
        <end position="263"/>
    </location>
</feature>
<dbReference type="AlphaFoldDB" id="A0A9Q1KKX4"/>
<dbReference type="PROSITE" id="PS50103">
    <property type="entry name" value="ZF_C3H1"/>
    <property type="match status" value="1"/>
</dbReference>
<feature type="region of interest" description="Disordered" evidence="7">
    <location>
        <begin position="182"/>
        <end position="201"/>
    </location>
</feature>
<dbReference type="EMBL" id="JAKOGI010000085">
    <property type="protein sequence ID" value="KAJ8444835.1"/>
    <property type="molecule type" value="Genomic_DNA"/>
</dbReference>
<dbReference type="Proteomes" id="UP001153076">
    <property type="component" value="Unassembled WGS sequence"/>
</dbReference>
<dbReference type="FunFam" id="3.30.1370.210:FF:000007">
    <property type="entry name" value="Zinc finger CCCH domain-containing protein"/>
    <property type="match status" value="1"/>
</dbReference>
<accession>A0A9Q1KKX4</accession>
<keyword evidence="4 6" id="KW-0862">Zinc</keyword>
<gene>
    <name evidence="9" type="ORF">Cgig2_008892</name>
</gene>
<dbReference type="PANTHER" id="PTHR14493">
    <property type="entry name" value="UNKEMPT FAMILY MEMBER"/>
    <property type="match status" value="1"/>
</dbReference>
<evidence type="ECO:0000259" key="8">
    <source>
        <dbReference type="PROSITE" id="PS50103"/>
    </source>
</evidence>
<keyword evidence="3 6" id="KW-0863">Zinc-finger</keyword>
<dbReference type="PANTHER" id="PTHR14493:SF90">
    <property type="entry name" value="ZINC FINGER CCCH DOMAIN-CONTAINING PROTEIN 2"/>
    <property type="match status" value="1"/>
</dbReference>
<dbReference type="Pfam" id="PF00642">
    <property type="entry name" value="zf-CCCH"/>
    <property type="match status" value="1"/>
</dbReference>
<evidence type="ECO:0000313" key="10">
    <source>
        <dbReference type="Proteomes" id="UP001153076"/>
    </source>
</evidence>
<reference evidence="9" key="1">
    <citation type="submission" date="2022-04" db="EMBL/GenBank/DDBJ databases">
        <title>Carnegiea gigantea Genome sequencing and assembly v2.</title>
        <authorList>
            <person name="Copetti D."/>
            <person name="Sanderson M.J."/>
            <person name="Burquez A."/>
            <person name="Wojciechowski M.F."/>
        </authorList>
    </citation>
    <scope>NUCLEOTIDE SEQUENCE</scope>
    <source>
        <strain evidence="9">SGP5-SGP5p</strain>
        <tissue evidence="9">Aerial part</tissue>
    </source>
</reference>
<proteinExistence type="predicted"/>
<keyword evidence="10" id="KW-1185">Reference proteome</keyword>
<organism evidence="9 10">
    <name type="scientific">Carnegiea gigantea</name>
    <dbReference type="NCBI Taxonomy" id="171969"/>
    <lineage>
        <taxon>Eukaryota</taxon>
        <taxon>Viridiplantae</taxon>
        <taxon>Streptophyta</taxon>
        <taxon>Embryophyta</taxon>
        <taxon>Tracheophyta</taxon>
        <taxon>Spermatophyta</taxon>
        <taxon>Magnoliopsida</taxon>
        <taxon>eudicotyledons</taxon>
        <taxon>Gunneridae</taxon>
        <taxon>Pentapetalae</taxon>
        <taxon>Caryophyllales</taxon>
        <taxon>Cactineae</taxon>
        <taxon>Cactaceae</taxon>
        <taxon>Cactoideae</taxon>
        <taxon>Echinocereeae</taxon>
        <taxon>Carnegiea</taxon>
    </lineage>
</organism>
<dbReference type="GO" id="GO:0008270">
    <property type="term" value="F:zinc ion binding"/>
    <property type="evidence" value="ECO:0007669"/>
    <property type="project" value="UniProtKB-KW"/>
</dbReference>
<dbReference type="InterPro" id="IPR036855">
    <property type="entry name" value="Znf_CCCH_sf"/>
</dbReference>
<dbReference type="InterPro" id="IPR045234">
    <property type="entry name" value="Unkempt-like"/>
</dbReference>